<dbReference type="AlphaFoldDB" id="A0A151WLD3"/>
<dbReference type="EMBL" id="KQ982959">
    <property type="protein sequence ID" value="KYQ48668.1"/>
    <property type="molecule type" value="Genomic_DNA"/>
</dbReference>
<organism evidence="1 2">
    <name type="scientific">Mycetomoellerius zeteki</name>
    <dbReference type="NCBI Taxonomy" id="64791"/>
    <lineage>
        <taxon>Eukaryota</taxon>
        <taxon>Metazoa</taxon>
        <taxon>Ecdysozoa</taxon>
        <taxon>Arthropoda</taxon>
        <taxon>Hexapoda</taxon>
        <taxon>Insecta</taxon>
        <taxon>Pterygota</taxon>
        <taxon>Neoptera</taxon>
        <taxon>Endopterygota</taxon>
        <taxon>Hymenoptera</taxon>
        <taxon>Apocrita</taxon>
        <taxon>Aculeata</taxon>
        <taxon>Formicoidea</taxon>
        <taxon>Formicidae</taxon>
        <taxon>Myrmicinae</taxon>
        <taxon>Mycetomoellerius</taxon>
    </lineage>
</organism>
<keyword evidence="2" id="KW-1185">Reference proteome</keyword>
<protein>
    <submittedName>
        <fullName evidence="1">Uncharacterized protein</fullName>
    </submittedName>
</protein>
<sequence>MQHDRASKDGPCMQLDRNRHITELATLPMQRDDVCGDAAPLHRRNATRIGSGWWNNASLLYAAMHQLCRRRCVSRRSLSRGDTNLGETMREKRITYYCIRTMQHIQTRRALSSCISVICDAINLSKVNILCM</sequence>
<evidence type="ECO:0000313" key="1">
    <source>
        <dbReference type="EMBL" id="KYQ48668.1"/>
    </source>
</evidence>
<accession>A0A151WLD3</accession>
<evidence type="ECO:0000313" key="2">
    <source>
        <dbReference type="Proteomes" id="UP000075809"/>
    </source>
</evidence>
<dbReference type="Proteomes" id="UP000075809">
    <property type="component" value="Unassembled WGS sequence"/>
</dbReference>
<name>A0A151WLD3_9HYME</name>
<reference evidence="1 2" key="1">
    <citation type="submission" date="2015-09" db="EMBL/GenBank/DDBJ databases">
        <title>Trachymyrmex zeteki WGS genome.</title>
        <authorList>
            <person name="Nygaard S."/>
            <person name="Hu H."/>
            <person name="Boomsma J."/>
            <person name="Zhang G."/>
        </authorList>
    </citation>
    <scope>NUCLEOTIDE SEQUENCE [LARGE SCALE GENOMIC DNA]</scope>
    <source>
        <strain evidence="1">Tzet28-1</strain>
        <tissue evidence="1">Whole body</tissue>
    </source>
</reference>
<gene>
    <name evidence="1" type="ORF">ALC60_12173</name>
</gene>
<proteinExistence type="predicted"/>